<evidence type="ECO:0000313" key="4">
    <source>
        <dbReference type="EMBL" id="KAF4634572.1"/>
    </source>
</evidence>
<protein>
    <recommendedName>
        <fullName evidence="3">NmrA-like domain-containing protein</fullName>
    </recommendedName>
</protein>
<evidence type="ECO:0000256" key="1">
    <source>
        <dbReference type="ARBA" id="ARBA00006328"/>
    </source>
</evidence>
<evidence type="ECO:0000313" key="5">
    <source>
        <dbReference type="Proteomes" id="UP000566819"/>
    </source>
</evidence>
<dbReference type="InterPro" id="IPR036291">
    <property type="entry name" value="NAD(P)-bd_dom_sf"/>
</dbReference>
<feature type="domain" description="NmrA-like" evidence="3">
    <location>
        <begin position="1"/>
        <end position="248"/>
    </location>
</feature>
<gene>
    <name evidence="4" type="ORF">G7Y89_g3540</name>
</gene>
<dbReference type="PANTHER" id="PTHR42748">
    <property type="entry name" value="NITROGEN METABOLITE REPRESSION PROTEIN NMRA FAMILY MEMBER"/>
    <property type="match status" value="1"/>
</dbReference>
<keyword evidence="2" id="KW-0521">NADP</keyword>
<evidence type="ECO:0000256" key="2">
    <source>
        <dbReference type="ARBA" id="ARBA00022857"/>
    </source>
</evidence>
<dbReference type="AlphaFoldDB" id="A0A8H4W5I0"/>
<dbReference type="GO" id="GO:0005634">
    <property type="term" value="C:nucleus"/>
    <property type="evidence" value="ECO:0007669"/>
    <property type="project" value="TreeGrafter"/>
</dbReference>
<dbReference type="Pfam" id="PF05368">
    <property type="entry name" value="NmrA"/>
    <property type="match status" value="1"/>
</dbReference>
<comment type="caution">
    <text evidence="4">The sequence shown here is derived from an EMBL/GenBank/DDBJ whole genome shotgun (WGS) entry which is preliminary data.</text>
</comment>
<evidence type="ECO:0000259" key="3">
    <source>
        <dbReference type="Pfam" id="PF05368"/>
    </source>
</evidence>
<dbReference type="SUPFAM" id="SSF51735">
    <property type="entry name" value="NAD(P)-binding Rossmann-fold domains"/>
    <property type="match status" value="1"/>
</dbReference>
<dbReference type="InterPro" id="IPR008030">
    <property type="entry name" value="NmrA-like"/>
</dbReference>
<keyword evidence="5" id="KW-1185">Reference proteome</keyword>
<dbReference type="Proteomes" id="UP000566819">
    <property type="component" value="Unassembled WGS sequence"/>
</dbReference>
<comment type="similarity">
    <text evidence="1">Belongs to the NmrA-type oxidoreductase family.</text>
</comment>
<dbReference type="OrthoDB" id="300709at2759"/>
<dbReference type="Gene3D" id="3.40.50.720">
    <property type="entry name" value="NAD(P)-binding Rossmann-like Domain"/>
    <property type="match status" value="1"/>
</dbReference>
<proteinExistence type="inferred from homology"/>
<name>A0A8H4W5I0_9HELO</name>
<organism evidence="4 5">
    <name type="scientific">Cudoniella acicularis</name>
    <dbReference type="NCBI Taxonomy" id="354080"/>
    <lineage>
        <taxon>Eukaryota</taxon>
        <taxon>Fungi</taxon>
        <taxon>Dikarya</taxon>
        <taxon>Ascomycota</taxon>
        <taxon>Pezizomycotina</taxon>
        <taxon>Leotiomycetes</taxon>
        <taxon>Helotiales</taxon>
        <taxon>Tricladiaceae</taxon>
        <taxon>Cudoniella</taxon>
    </lineage>
</organism>
<dbReference type="PANTHER" id="PTHR42748:SF28">
    <property type="entry name" value="NMRA-LIKE DOMAIN-CONTAINING PROTEIN"/>
    <property type="match status" value="1"/>
</dbReference>
<dbReference type="InterPro" id="IPR051164">
    <property type="entry name" value="NmrA-like_oxidored"/>
</dbReference>
<dbReference type="EMBL" id="JAAMPI010000175">
    <property type="protein sequence ID" value="KAF4634572.1"/>
    <property type="molecule type" value="Genomic_DNA"/>
</dbReference>
<sequence length="343" mass="37319">MSKLIVVIGATGGQGGGVVDRFSKDPAWRVRGVTRNLSSEKAKALISKGVEMVQANTGDEESLVRAFQGANAIFAFTDYYDHFFDHGAAVSMKLEGAQAINLAKAAAKTPTLEHYIWSTLPLTSALSQGKAIVPHFEGKASADVYIKEHLPELLAKTTFTIFTIFAANMHLYPIFRPIWIESAKKWIQLYPTSPQSAYLSVGDHRCNSGVFVHSIISNPPPGGSYVKCNVETLTMNSYLALWGKASGISPEPGSTAVLQVSFEQYVQLWGPMGEEQASQWKFFNTMVELGLSLDKIPGTNFLDAQELMTEGAISELVSTEESLKAMDWTGFGHPAKANGVSKM</sequence>
<reference evidence="4 5" key="1">
    <citation type="submission" date="2020-03" db="EMBL/GenBank/DDBJ databases">
        <title>Draft Genome Sequence of Cudoniella acicularis.</title>
        <authorList>
            <person name="Buettner E."/>
            <person name="Kellner H."/>
        </authorList>
    </citation>
    <scope>NUCLEOTIDE SEQUENCE [LARGE SCALE GENOMIC DNA]</scope>
    <source>
        <strain evidence="4 5">DSM 108380</strain>
    </source>
</reference>
<accession>A0A8H4W5I0</accession>
<dbReference type="Gene3D" id="3.90.25.10">
    <property type="entry name" value="UDP-galactose 4-epimerase, domain 1"/>
    <property type="match status" value="1"/>
</dbReference>